<feature type="domain" description="Knr4/Smi1-like" evidence="1">
    <location>
        <begin position="16"/>
        <end position="143"/>
    </location>
</feature>
<gene>
    <name evidence="2" type="ORF">GCM10023156_39710</name>
</gene>
<dbReference type="Gene3D" id="3.40.1580.10">
    <property type="entry name" value="SMI1/KNR4-like"/>
    <property type="match status" value="1"/>
</dbReference>
<evidence type="ECO:0000259" key="1">
    <source>
        <dbReference type="Pfam" id="PF09346"/>
    </source>
</evidence>
<keyword evidence="3" id="KW-1185">Reference proteome</keyword>
<comment type="caution">
    <text evidence="2">The sequence shown here is derived from an EMBL/GenBank/DDBJ whole genome shotgun (WGS) entry which is preliminary data.</text>
</comment>
<dbReference type="Proteomes" id="UP001500840">
    <property type="component" value="Unassembled WGS sequence"/>
</dbReference>
<proteinExistence type="predicted"/>
<sequence>MPWPSHLRLEAKEPFDASVVADIERAIGVTLPKQLLSFLKDTNGGGYVDDLLAECAVPTPFGESNIVEIGNLKGMLRLLDSDVTPRNMICIAHGHFGMTTCLSVAGIDHGCVYALDTEMRYFWTAETLSKYPSLAPSIKEFFRMRDGGELPERPWGYENCYLIAESFDEYLTKLHPSFED</sequence>
<organism evidence="2 3">
    <name type="scientific">Novipirellula rosea</name>
    <dbReference type="NCBI Taxonomy" id="1031540"/>
    <lineage>
        <taxon>Bacteria</taxon>
        <taxon>Pseudomonadati</taxon>
        <taxon>Planctomycetota</taxon>
        <taxon>Planctomycetia</taxon>
        <taxon>Pirellulales</taxon>
        <taxon>Pirellulaceae</taxon>
        <taxon>Novipirellula</taxon>
    </lineage>
</organism>
<dbReference type="EMBL" id="BAABGA010000048">
    <property type="protein sequence ID" value="GAA4459723.1"/>
    <property type="molecule type" value="Genomic_DNA"/>
</dbReference>
<dbReference type="InterPro" id="IPR018958">
    <property type="entry name" value="Knr4/Smi1-like_dom"/>
</dbReference>
<protein>
    <recommendedName>
        <fullName evidence="1">Knr4/Smi1-like domain-containing protein</fullName>
    </recommendedName>
</protein>
<name>A0ABP8N1M7_9BACT</name>
<dbReference type="SUPFAM" id="SSF160631">
    <property type="entry name" value="SMI1/KNR4-like"/>
    <property type="match status" value="1"/>
</dbReference>
<evidence type="ECO:0000313" key="3">
    <source>
        <dbReference type="Proteomes" id="UP001500840"/>
    </source>
</evidence>
<accession>A0ABP8N1M7</accession>
<dbReference type="InterPro" id="IPR037883">
    <property type="entry name" value="Knr4/Smi1-like_sf"/>
</dbReference>
<dbReference type="RefSeq" id="WP_345324840.1">
    <property type="nucleotide sequence ID" value="NZ_BAABGA010000048.1"/>
</dbReference>
<evidence type="ECO:0000313" key="2">
    <source>
        <dbReference type="EMBL" id="GAA4459723.1"/>
    </source>
</evidence>
<dbReference type="Pfam" id="PF09346">
    <property type="entry name" value="SMI1_KNR4"/>
    <property type="match status" value="1"/>
</dbReference>
<reference evidence="3" key="1">
    <citation type="journal article" date="2019" name="Int. J. Syst. Evol. Microbiol.">
        <title>The Global Catalogue of Microorganisms (GCM) 10K type strain sequencing project: providing services to taxonomists for standard genome sequencing and annotation.</title>
        <authorList>
            <consortium name="The Broad Institute Genomics Platform"/>
            <consortium name="The Broad Institute Genome Sequencing Center for Infectious Disease"/>
            <person name="Wu L."/>
            <person name="Ma J."/>
        </authorList>
    </citation>
    <scope>NUCLEOTIDE SEQUENCE [LARGE SCALE GENOMIC DNA]</scope>
    <source>
        <strain evidence="3">JCM 17759</strain>
    </source>
</reference>